<organism evidence="1">
    <name type="scientific">Anguilla anguilla</name>
    <name type="common">European freshwater eel</name>
    <name type="synonym">Muraena anguilla</name>
    <dbReference type="NCBI Taxonomy" id="7936"/>
    <lineage>
        <taxon>Eukaryota</taxon>
        <taxon>Metazoa</taxon>
        <taxon>Chordata</taxon>
        <taxon>Craniata</taxon>
        <taxon>Vertebrata</taxon>
        <taxon>Euteleostomi</taxon>
        <taxon>Actinopterygii</taxon>
        <taxon>Neopterygii</taxon>
        <taxon>Teleostei</taxon>
        <taxon>Anguilliformes</taxon>
        <taxon>Anguillidae</taxon>
        <taxon>Anguilla</taxon>
    </lineage>
</organism>
<proteinExistence type="predicted"/>
<evidence type="ECO:0000313" key="1">
    <source>
        <dbReference type="EMBL" id="JAH26340.1"/>
    </source>
</evidence>
<name>A0A0E9RD02_ANGAN</name>
<dbReference type="AlphaFoldDB" id="A0A0E9RD02"/>
<protein>
    <submittedName>
        <fullName evidence="1">Uncharacterized protein</fullName>
    </submittedName>
</protein>
<reference evidence="1" key="2">
    <citation type="journal article" date="2015" name="Fish Shellfish Immunol.">
        <title>Early steps in the European eel (Anguilla anguilla)-Vibrio vulnificus interaction in the gills: Role of the RtxA13 toxin.</title>
        <authorList>
            <person name="Callol A."/>
            <person name="Pajuelo D."/>
            <person name="Ebbesson L."/>
            <person name="Teles M."/>
            <person name="MacKenzie S."/>
            <person name="Amaro C."/>
        </authorList>
    </citation>
    <scope>NUCLEOTIDE SEQUENCE</scope>
</reference>
<reference evidence="1" key="1">
    <citation type="submission" date="2014-11" db="EMBL/GenBank/DDBJ databases">
        <authorList>
            <person name="Amaro Gonzalez C."/>
        </authorList>
    </citation>
    <scope>NUCLEOTIDE SEQUENCE</scope>
</reference>
<sequence length="31" mass="3369">MAFRGEVYVLLVTTGTLWAPSSTSQGELLQL</sequence>
<dbReference type="EMBL" id="GBXM01082237">
    <property type="protein sequence ID" value="JAH26340.1"/>
    <property type="molecule type" value="Transcribed_RNA"/>
</dbReference>
<accession>A0A0E9RD02</accession>